<evidence type="ECO:0000313" key="4">
    <source>
        <dbReference type="Proteomes" id="UP000053370"/>
    </source>
</evidence>
<accession>A0A0S7BTV5</accession>
<organism evidence="3">
    <name type="scientific">Flexilinea flocculi</name>
    <dbReference type="NCBI Taxonomy" id="1678840"/>
    <lineage>
        <taxon>Bacteria</taxon>
        <taxon>Bacillati</taxon>
        <taxon>Chloroflexota</taxon>
        <taxon>Anaerolineae</taxon>
        <taxon>Anaerolineales</taxon>
        <taxon>Anaerolineaceae</taxon>
        <taxon>Flexilinea</taxon>
    </lineage>
</organism>
<dbReference type="RefSeq" id="WP_062280291.1">
    <property type="nucleotide sequence ID" value="NZ_DF968181.1"/>
</dbReference>
<dbReference type="Gene3D" id="3.20.20.150">
    <property type="entry name" value="Divalent-metal-dependent TIM barrel enzymes"/>
    <property type="match status" value="1"/>
</dbReference>
<dbReference type="SUPFAM" id="SSF51658">
    <property type="entry name" value="Xylose isomerase-like"/>
    <property type="match status" value="1"/>
</dbReference>
<gene>
    <name evidence="3" type="ORF">ATC1_13639</name>
</gene>
<dbReference type="InterPro" id="IPR036237">
    <property type="entry name" value="Xyl_isomerase-like_sf"/>
</dbReference>
<dbReference type="GO" id="GO:0016853">
    <property type="term" value="F:isomerase activity"/>
    <property type="evidence" value="ECO:0007669"/>
    <property type="project" value="UniProtKB-KW"/>
</dbReference>
<dbReference type="EMBL" id="DF968181">
    <property type="protein sequence ID" value="GAP40660.1"/>
    <property type="molecule type" value="Genomic_DNA"/>
</dbReference>
<dbReference type="AlphaFoldDB" id="A0A0S7BTV5"/>
<sequence>MRFGCCLNMVSTKPDGTGFEFIKTLAEIGFDYAELPLAEMTAMTDEDFDFVKTTLKENNIRCECCNNFFPKTVRLTGPEIDMEAILLYVEKSLGRASELNVKNVVFGSGGAKNVPQGFPLEDGYWQIVSLLKRIAPIAFRHNISIVIEPLRKVECNLINTFKEGCQLAQDVNDPSVKVLVDYYHMRVEDEPVQHIAELGKEYLRHIHFAQTNGRIYPASIQEDNYLPFINVLKEIGYNERISCEAYSTNFIKDAERTLKFFGENFE</sequence>
<keyword evidence="4" id="KW-1185">Reference proteome</keyword>
<evidence type="ECO:0000256" key="1">
    <source>
        <dbReference type="ARBA" id="ARBA00023235"/>
    </source>
</evidence>
<dbReference type="OrthoDB" id="9814946at2"/>
<evidence type="ECO:0000259" key="2">
    <source>
        <dbReference type="Pfam" id="PF01261"/>
    </source>
</evidence>
<dbReference type="STRING" id="1678840.ATC1_13639"/>
<protein>
    <submittedName>
        <fullName evidence="3">Xylose isomerase-like TIM barrel</fullName>
    </submittedName>
</protein>
<keyword evidence="1 3" id="KW-0413">Isomerase</keyword>
<dbReference type="InterPro" id="IPR013022">
    <property type="entry name" value="Xyl_isomerase-like_TIM-brl"/>
</dbReference>
<proteinExistence type="predicted"/>
<dbReference type="PANTHER" id="PTHR43489:SF7">
    <property type="entry name" value="3-DEHYDRO-D-GULOSIDE 4-EPIMERASE-RELATED"/>
    <property type="match status" value="1"/>
</dbReference>
<feature type="domain" description="Xylose isomerase-like TIM barrel" evidence="2">
    <location>
        <begin position="23"/>
        <end position="249"/>
    </location>
</feature>
<dbReference type="PANTHER" id="PTHR43489">
    <property type="entry name" value="ISOMERASE"/>
    <property type="match status" value="1"/>
</dbReference>
<dbReference type="Proteomes" id="UP000053370">
    <property type="component" value="Unassembled WGS sequence"/>
</dbReference>
<dbReference type="Pfam" id="PF01261">
    <property type="entry name" value="AP_endonuc_2"/>
    <property type="match status" value="1"/>
</dbReference>
<evidence type="ECO:0000313" key="3">
    <source>
        <dbReference type="EMBL" id="GAP40660.1"/>
    </source>
</evidence>
<name>A0A0S7BTV5_9CHLR</name>
<reference evidence="3" key="1">
    <citation type="journal article" date="2015" name="Genome Announc.">
        <title>Draft Genome Sequence of Anaerolineae Strain TC1, a Novel Isolate from a Methanogenic Wastewater Treatment System.</title>
        <authorList>
            <person name="Matsuura N."/>
            <person name="Tourlousse D.M."/>
            <person name="Sun L."/>
            <person name="Toyonaga M."/>
            <person name="Kuroda K."/>
            <person name="Ohashi A."/>
            <person name="Cruz R."/>
            <person name="Yamaguchi T."/>
            <person name="Sekiguchi Y."/>
        </authorList>
    </citation>
    <scope>NUCLEOTIDE SEQUENCE [LARGE SCALE GENOMIC DNA]</scope>
    <source>
        <strain evidence="3">TC1</strain>
    </source>
</reference>
<dbReference type="InterPro" id="IPR050417">
    <property type="entry name" value="Sugar_Epim/Isomerase"/>
</dbReference>